<keyword evidence="3" id="KW-1185">Reference proteome</keyword>
<reference evidence="2 3" key="1">
    <citation type="submission" date="2023-02" db="EMBL/GenBank/DDBJ databases">
        <title>LHISI_Scaffold_Assembly.</title>
        <authorList>
            <person name="Stuart O.P."/>
            <person name="Cleave R."/>
            <person name="Magrath M.J.L."/>
            <person name="Mikheyev A.S."/>
        </authorList>
    </citation>
    <scope>NUCLEOTIDE SEQUENCE [LARGE SCALE GENOMIC DNA]</scope>
    <source>
        <strain evidence="2">Daus_M_001</strain>
        <tissue evidence="2">Leg muscle</tissue>
    </source>
</reference>
<feature type="region of interest" description="Disordered" evidence="1">
    <location>
        <begin position="33"/>
        <end position="86"/>
    </location>
</feature>
<protein>
    <submittedName>
        <fullName evidence="2">Uncharacterized protein</fullName>
    </submittedName>
</protein>
<proteinExistence type="predicted"/>
<comment type="caution">
    <text evidence="2">The sequence shown here is derived from an EMBL/GenBank/DDBJ whole genome shotgun (WGS) entry which is preliminary data.</text>
</comment>
<dbReference type="Proteomes" id="UP001159363">
    <property type="component" value="Chromosome 1"/>
</dbReference>
<evidence type="ECO:0000313" key="2">
    <source>
        <dbReference type="EMBL" id="KAJ8895027.1"/>
    </source>
</evidence>
<evidence type="ECO:0000256" key="1">
    <source>
        <dbReference type="SAM" id="MobiDB-lite"/>
    </source>
</evidence>
<accession>A0ABQ9IEX1</accession>
<name>A0ABQ9IEX1_9NEOP</name>
<sequence>MSNTMDVFHAILELESSIFEEYLRYRPDSGISPSPAPFDGVSIRSRSRLRRHPTQQRWISSSPMRRDHSRSPVQCASPSSPPMSERNDITWAPPPATVASSPIPSMTDTIIVSSAGAVNERVLTPVPSSEYASCSLSSDLLADLDEEEEEEVTLRDVNAKVRLHREEAATATHTSHNLCEKICIIMLGEVRGLRALVWHLCDVILPPPAE</sequence>
<organism evidence="2 3">
    <name type="scientific">Dryococelus australis</name>
    <dbReference type="NCBI Taxonomy" id="614101"/>
    <lineage>
        <taxon>Eukaryota</taxon>
        <taxon>Metazoa</taxon>
        <taxon>Ecdysozoa</taxon>
        <taxon>Arthropoda</taxon>
        <taxon>Hexapoda</taxon>
        <taxon>Insecta</taxon>
        <taxon>Pterygota</taxon>
        <taxon>Neoptera</taxon>
        <taxon>Polyneoptera</taxon>
        <taxon>Phasmatodea</taxon>
        <taxon>Verophasmatodea</taxon>
        <taxon>Anareolatae</taxon>
        <taxon>Phasmatidae</taxon>
        <taxon>Eurycanthinae</taxon>
        <taxon>Dryococelus</taxon>
    </lineage>
</organism>
<gene>
    <name evidence="2" type="ORF">PR048_000337</name>
</gene>
<dbReference type="EMBL" id="JARBHB010000001">
    <property type="protein sequence ID" value="KAJ8895027.1"/>
    <property type="molecule type" value="Genomic_DNA"/>
</dbReference>
<feature type="compositionally biased region" description="Basic residues" evidence="1">
    <location>
        <begin position="45"/>
        <end position="54"/>
    </location>
</feature>
<evidence type="ECO:0000313" key="3">
    <source>
        <dbReference type="Proteomes" id="UP001159363"/>
    </source>
</evidence>